<feature type="compositionally biased region" description="Acidic residues" evidence="1">
    <location>
        <begin position="504"/>
        <end position="514"/>
    </location>
</feature>
<evidence type="ECO:0000256" key="1">
    <source>
        <dbReference type="SAM" id="MobiDB-lite"/>
    </source>
</evidence>
<feature type="region of interest" description="Disordered" evidence="1">
    <location>
        <begin position="1091"/>
        <end position="1116"/>
    </location>
</feature>
<feature type="compositionally biased region" description="Polar residues" evidence="1">
    <location>
        <begin position="119"/>
        <end position="130"/>
    </location>
</feature>
<name>A0ABQ9FBH9_TEGGR</name>
<feature type="compositionally biased region" description="Polar residues" evidence="1">
    <location>
        <begin position="765"/>
        <end position="781"/>
    </location>
</feature>
<feature type="compositionally biased region" description="Polar residues" evidence="1">
    <location>
        <begin position="61"/>
        <end position="77"/>
    </location>
</feature>
<dbReference type="PANTHER" id="PTHR21963">
    <property type="entry name" value="PF6"/>
    <property type="match status" value="1"/>
</dbReference>
<dbReference type="EMBL" id="JARBDR010000337">
    <property type="protein sequence ID" value="KAJ8314693.1"/>
    <property type="molecule type" value="Genomic_DNA"/>
</dbReference>
<evidence type="ECO:0000313" key="2">
    <source>
        <dbReference type="EMBL" id="KAJ8314693.1"/>
    </source>
</evidence>
<feature type="compositionally biased region" description="Low complexity" evidence="1">
    <location>
        <begin position="27"/>
        <end position="36"/>
    </location>
</feature>
<feature type="compositionally biased region" description="Basic residues" evidence="1">
    <location>
        <begin position="324"/>
        <end position="338"/>
    </location>
</feature>
<feature type="compositionally biased region" description="Basic and acidic residues" evidence="1">
    <location>
        <begin position="782"/>
        <end position="797"/>
    </location>
</feature>
<feature type="compositionally biased region" description="Basic residues" evidence="1">
    <location>
        <begin position="81"/>
        <end position="92"/>
    </location>
</feature>
<feature type="compositionally biased region" description="Basic and acidic residues" evidence="1">
    <location>
        <begin position="406"/>
        <end position="424"/>
    </location>
</feature>
<feature type="compositionally biased region" description="Polar residues" evidence="1">
    <location>
        <begin position="1260"/>
        <end position="1292"/>
    </location>
</feature>
<feature type="compositionally biased region" description="Pro residues" evidence="1">
    <location>
        <begin position="1178"/>
        <end position="1187"/>
    </location>
</feature>
<keyword evidence="3" id="KW-1185">Reference proteome</keyword>
<dbReference type="PANTHER" id="PTHR21963:SF1">
    <property type="entry name" value="SPERM-ASSOCIATED ANTIGEN 17"/>
    <property type="match status" value="1"/>
</dbReference>
<feature type="compositionally biased region" description="Basic and acidic residues" evidence="1">
    <location>
        <begin position="515"/>
        <end position="533"/>
    </location>
</feature>
<gene>
    <name evidence="2" type="ORF">KUTeg_006843</name>
</gene>
<protein>
    <recommendedName>
        <fullName evidence="4">Sperm-associated antigen 17</fullName>
    </recommendedName>
</protein>
<dbReference type="Pfam" id="PF14874">
    <property type="entry name" value="PapD-like"/>
    <property type="match status" value="1"/>
</dbReference>
<feature type="region of interest" description="Disordered" evidence="1">
    <location>
        <begin position="496"/>
        <end position="558"/>
    </location>
</feature>
<feature type="compositionally biased region" description="Basic and acidic residues" evidence="1">
    <location>
        <begin position="155"/>
        <end position="170"/>
    </location>
</feature>
<reference evidence="2 3" key="1">
    <citation type="submission" date="2022-12" db="EMBL/GenBank/DDBJ databases">
        <title>Chromosome-level genome of Tegillarca granosa.</title>
        <authorList>
            <person name="Kim J."/>
        </authorList>
    </citation>
    <scope>NUCLEOTIDE SEQUENCE [LARGE SCALE GENOMIC DNA]</scope>
    <source>
        <strain evidence="2">Teg-2019</strain>
        <tissue evidence="2">Adductor muscle</tissue>
    </source>
</reference>
<sequence length="1647" mass="181852">MYIFGTYCNHILPGSITDSDLIDYSLPDSPSSSFDPVDLEAIPSTRPSRPNMASRPGKASILNSQSNLSVPNKADNTSRQSRSKKKKGKKIRSAASPTPLDRPASAPKEKEDEVKPSPSKEQPGSRPSTAESKKGILRASSRSSSPGVRPSRSRIHFEKDDQGHPVRHIENDDEEVIEPEPDKTTEESMNEIVDAQKRILDQWCFAEHYERNVLLQNIYVFKAAMYKLPFIDTYYNKRDHSLMVVLHNPHNQELQNHVDWHTELHSNLGFRFKTKNKFIVGAESISDFNKEEEAKYQAFLLTKELEKIQSDEAAAAKAAEKGRKSSGKKSPARGKSPKGSRSSSQERVQATGDNMFIRANSLKAWKDEQARLKAEEEEKEREKSAKRSKSAQKKDLLNLQSAINYAEKEEKEKKRGESRGSAKRKEYVLESADLNKFIFFTGYDVGNDLVHVSGITTTLFPSDGGQIRTERTEFVQGTTSVMSSVIKDGHTFTVHVIDPKEPSDDADDEEEEEAKIEVEKAEMEKSEKDEGGSTKDSVAGSSDRKSASLKSDSDKSKLSVSAFGSITATMLDGMTLALSQFGPGGESEDVYIPPPSTPMPHPPPSPSKSKKGDRKSAVQSEPPPAQPPVTDDEEKEEEKEEKKDEEKPVQQAFQQLYVTCPDGLNVKYFLESSIERGGGMKPITEDDRRLLVKQSYPFKTKGEQSCESQRKKYALTEVSRIMTSEGTVIKNMVDGNVDAIFKMIMVLYADGTVSIHTGKWPLPRSRSNSPNRAGSARSQTGKPEKPTKGSKGAVDKPPEEEEDNKKGSWVTTYPNGEKVSYKGDGTMEELKSAMICLASDPETNQVGSTAEARIKIMTMATRDDHVITISYPDGTTIVEHSDGTRITTYYRQSQVPANEDFEEGDTTDIKDFETQIVKFVKVECPAYATVEFNCSSSENLTIFGSGTTINVFPDGYYMLHHYEGGRVEVDTEGTVTYYPRPNKFLEQLLPDRDLQYVLRHNADIVVEMVDLDGNVFNVKYNGDFQVISSNGDALSESSLEEHAPRFFILHGDGSGTELLRYQNVAEYMNLAEQSPATAVLKDPLPDYPESIIPPGIRTRDLTTLPPKEYKTPGPKFGTNVGQGLSVGAAVRAPVRIPILKCPKVLELRQLVQYKPVIFSCFLYDKADIKDIYEKATSPPAPSPPPTPISKRTKADWERDQREMAMELEGRDALRNKKIPTYFDSEFGKAFLLSQAKDLDEMLQQLSEDPRKDGTEAVRGESSSQSDKQQISPVTTLAAVTSVQSDRSSTSPVETLHPKQVPDTPTSYAVYAETVPSRGGVRPGNPTPVHATGQGSPAPLRPHNPTPSHANKTGTGRPINPTPKQAGGTESPSDLPSQLDYPIIQEQPTLEEEDSTVEVADGEAEMIVTKSLKVNVIGEPRADPVPIPQGLKGGKPGAIPNTKYIKVEDPVRRKVNNSVVAGATIKGQTQLAQMRGIILLPDEVDFGVLKEGNRYAFSVFLKNTGVDSCRYKLRQPPPATGLRIVYKPGPIAAGMKAELEIELYAIAVGVEGDSGVGSITHAYDNRNPNHPQGGKSPGTRLVSTKPPSTTGIIRPRREPFQGSGVSTFVSKECIIRYRLVVADKAFVWIMIDKNIRNICKGSVYFMTR</sequence>
<feature type="compositionally biased region" description="Basic and acidic residues" evidence="1">
    <location>
        <begin position="373"/>
        <end position="385"/>
    </location>
</feature>
<feature type="compositionally biased region" description="Acidic residues" evidence="1">
    <location>
        <begin position="630"/>
        <end position="639"/>
    </location>
</feature>
<feature type="compositionally biased region" description="Basic and acidic residues" evidence="1">
    <location>
        <begin position="1247"/>
        <end position="1258"/>
    </location>
</feature>
<feature type="compositionally biased region" description="Low complexity" evidence="1">
    <location>
        <begin position="138"/>
        <end position="150"/>
    </location>
</feature>
<feature type="region of interest" description="Disordered" evidence="1">
    <location>
        <begin position="1564"/>
        <end position="1595"/>
    </location>
</feature>
<feature type="region of interest" description="Disordered" evidence="1">
    <location>
        <begin position="314"/>
        <end position="349"/>
    </location>
</feature>
<dbReference type="Proteomes" id="UP001217089">
    <property type="component" value="Unassembled WGS sequence"/>
</dbReference>
<feature type="region of interest" description="Disordered" evidence="1">
    <location>
        <begin position="1174"/>
        <end position="1198"/>
    </location>
</feature>
<feature type="region of interest" description="Disordered" evidence="1">
    <location>
        <begin position="758"/>
        <end position="820"/>
    </location>
</feature>
<feature type="compositionally biased region" description="Basic and acidic residues" evidence="1">
    <location>
        <begin position="542"/>
        <end position="557"/>
    </location>
</feature>
<feature type="region of interest" description="Disordered" evidence="1">
    <location>
        <begin position="373"/>
        <end position="424"/>
    </location>
</feature>
<evidence type="ECO:0000313" key="3">
    <source>
        <dbReference type="Proteomes" id="UP001217089"/>
    </source>
</evidence>
<feature type="compositionally biased region" description="Polar residues" evidence="1">
    <location>
        <begin position="1580"/>
        <end position="1590"/>
    </location>
</feature>
<dbReference type="InterPro" id="IPR026173">
    <property type="entry name" value="SPAG17"/>
</dbReference>
<evidence type="ECO:0008006" key="4">
    <source>
        <dbReference type="Google" id="ProtNLM"/>
    </source>
</evidence>
<feature type="region of interest" description="Disordered" evidence="1">
    <location>
        <begin position="27"/>
        <end position="188"/>
    </location>
</feature>
<dbReference type="Gene3D" id="2.60.450.20">
    <property type="match status" value="1"/>
</dbReference>
<dbReference type="InterPro" id="IPR047002">
    <property type="entry name" value="Tcp10_C_sf"/>
</dbReference>
<feature type="compositionally biased region" description="Pro residues" evidence="1">
    <location>
        <begin position="592"/>
        <end position="606"/>
    </location>
</feature>
<accession>A0ABQ9FBH9</accession>
<organism evidence="2 3">
    <name type="scientific">Tegillarca granosa</name>
    <name type="common">Malaysian cockle</name>
    <name type="synonym">Anadara granosa</name>
    <dbReference type="NCBI Taxonomy" id="220873"/>
    <lineage>
        <taxon>Eukaryota</taxon>
        <taxon>Metazoa</taxon>
        <taxon>Spiralia</taxon>
        <taxon>Lophotrochozoa</taxon>
        <taxon>Mollusca</taxon>
        <taxon>Bivalvia</taxon>
        <taxon>Autobranchia</taxon>
        <taxon>Pteriomorphia</taxon>
        <taxon>Arcoida</taxon>
        <taxon>Arcoidea</taxon>
        <taxon>Arcidae</taxon>
        <taxon>Tegillarca</taxon>
    </lineage>
</organism>
<feature type="region of interest" description="Disordered" evidence="1">
    <location>
        <begin position="579"/>
        <end position="649"/>
    </location>
</feature>
<feature type="region of interest" description="Disordered" evidence="1">
    <location>
        <begin position="1246"/>
        <end position="1378"/>
    </location>
</feature>
<comment type="caution">
    <text evidence="2">The sequence shown here is derived from an EMBL/GenBank/DDBJ whole genome shotgun (WGS) entry which is preliminary data.</text>
</comment>
<proteinExistence type="predicted"/>